<evidence type="ECO:0000256" key="1">
    <source>
        <dbReference type="ARBA" id="ARBA00001933"/>
    </source>
</evidence>
<dbReference type="SUPFAM" id="SSF56752">
    <property type="entry name" value="D-aminoacid aminotransferase-like PLP-dependent enzymes"/>
    <property type="match status" value="1"/>
</dbReference>
<dbReference type="InterPro" id="IPR001544">
    <property type="entry name" value="Aminotrans_IV"/>
</dbReference>
<dbReference type="PROSITE" id="PS00770">
    <property type="entry name" value="AA_TRANSFER_CLASS_4"/>
    <property type="match status" value="1"/>
</dbReference>
<dbReference type="Gene3D" id="3.30.470.10">
    <property type="match status" value="1"/>
</dbReference>
<proteinExistence type="inferred from homology"/>
<comment type="catalytic activity">
    <reaction evidence="9">
        <text>L-isoleucine + 2-oxoglutarate = (S)-3-methyl-2-oxopentanoate + L-glutamate</text>
        <dbReference type="Rhea" id="RHEA:24801"/>
        <dbReference type="ChEBI" id="CHEBI:16810"/>
        <dbReference type="ChEBI" id="CHEBI:29985"/>
        <dbReference type="ChEBI" id="CHEBI:35146"/>
        <dbReference type="ChEBI" id="CHEBI:58045"/>
        <dbReference type="EC" id="2.6.1.42"/>
    </reaction>
</comment>
<reference evidence="13 14" key="1">
    <citation type="journal article" date="2013" name="Genome Announc.">
        <title>Draft Genome Sequence of Desulfotignum phosphitoxidans DSM 13687 Strain FiPS-3.</title>
        <authorList>
            <person name="Poehlein A."/>
            <person name="Daniel R."/>
            <person name="Simeonova D.D."/>
        </authorList>
    </citation>
    <scope>NUCLEOTIDE SEQUENCE [LARGE SCALE GENOMIC DNA]</scope>
    <source>
        <strain evidence="13 14">DSM 13687</strain>
    </source>
</reference>
<evidence type="ECO:0000256" key="11">
    <source>
        <dbReference type="RuleBase" id="RU004106"/>
    </source>
</evidence>
<dbReference type="PANTHER" id="PTHR42743:SF11">
    <property type="entry name" value="AMINODEOXYCHORISMATE LYASE"/>
    <property type="match status" value="1"/>
</dbReference>
<comment type="pathway">
    <text evidence="3">Amino-acid biosynthesis; L-valine biosynthesis; L-valine from pyruvate: step 4/4.</text>
</comment>
<dbReference type="FunFam" id="3.20.10.10:FF:000002">
    <property type="entry name" value="D-alanine aminotransferase"/>
    <property type="match status" value="1"/>
</dbReference>
<evidence type="ECO:0000256" key="8">
    <source>
        <dbReference type="ARBA" id="ARBA00048212"/>
    </source>
</evidence>
<dbReference type="OrthoDB" id="9805628at2"/>
<dbReference type="GO" id="GO:0052655">
    <property type="term" value="F:L-valine-2-oxoglutarate transaminase activity"/>
    <property type="evidence" value="ECO:0007669"/>
    <property type="project" value="RHEA"/>
</dbReference>
<comment type="similarity">
    <text evidence="5 11">Belongs to the class-IV pyridoxal-phosphate-dependent aminotransferase family.</text>
</comment>
<dbReference type="GO" id="GO:0052656">
    <property type="term" value="F:L-isoleucine-2-oxoglutarate transaminase activity"/>
    <property type="evidence" value="ECO:0007669"/>
    <property type="project" value="RHEA"/>
</dbReference>
<dbReference type="InterPro" id="IPR050571">
    <property type="entry name" value="Class-IV_PLP-Dep_Aminotrnsfr"/>
</dbReference>
<dbReference type="EC" id="2.6.1.42" evidence="6"/>
<dbReference type="Pfam" id="PF01063">
    <property type="entry name" value="Aminotran_4"/>
    <property type="match status" value="1"/>
</dbReference>
<keyword evidence="14" id="KW-1185">Reference proteome</keyword>
<organism evidence="13 14">
    <name type="scientific">Desulfotignum phosphitoxidans DSM 13687</name>
    <dbReference type="NCBI Taxonomy" id="1286635"/>
    <lineage>
        <taxon>Bacteria</taxon>
        <taxon>Pseudomonadati</taxon>
        <taxon>Thermodesulfobacteriota</taxon>
        <taxon>Desulfobacteria</taxon>
        <taxon>Desulfobacterales</taxon>
        <taxon>Desulfobacteraceae</taxon>
        <taxon>Desulfotignum</taxon>
    </lineage>
</organism>
<dbReference type="GO" id="GO:0052654">
    <property type="term" value="F:L-leucine-2-oxoglutarate transaminase activity"/>
    <property type="evidence" value="ECO:0007669"/>
    <property type="project" value="RHEA"/>
</dbReference>
<evidence type="ECO:0000256" key="7">
    <source>
        <dbReference type="ARBA" id="ARBA00022898"/>
    </source>
</evidence>
<dbReference type="InterPro" id="IPR018300">
    <property type="entry name" value="Aminotrans_IV_CS"/>
</dbReference>
<comment type="catalytic activity">
    <reaction evidence="10">
        <text>L-leucine + 2-oxoglutarate = 4-methyl-2-oxopentanoate + L-glutamate</text>
        <dbReference type="Rhea" id="RHEA:18321"/>
        <dbReference type="ChEBI" id="CHEBI:16810"/>
        <dbReference type="ChEBI" id="CHEBI:17865"/>
        <dbReference type="ChEBI" id="CHEBI:29985"/>
        <dbReference type="ChEBI" id="CHEBI:57427"/>
        <dbReference type="EC" id="2.6.1.42"/>
    </reaction>
</comment>
<dbReference type="GO" id="GO:0046394">
    <property type="term" value="P:carboxylic acid biosynthetic process"/>
    <property type="evidence" value="ECO:0007669"/>
    <property type="project" value="UniProtKB-ARBA"/>
</dbReference>
<dbReference type="InterPro" id="IPR043131">
    <property type="entry name" value="BCAT-like_N"/>
</dbReference>
<dbReference type="RefSeq" id="WP_006966351.1">
    <property type="nucleotide sequence ID" value="NZ_APJX01000005.1"/>
</dbReference>
<gene>
    <name evidence="13" type="primary">ilvE</name>
    <name evidence="13" type="ORF">Dpo_5c01840</name>
</gene>
<dbReference type="PANTHER" id="PTHR42743">
    <property type="entry name" value="AMINO-ACID AMINOTRANSFERASE"/>
    <property type="match status" value="1"/>
</dbReference>
<evidence type="ECO:0000256" key="10">
    <source>
        <dbReference type="ARBA" id="ARBA00049229"/>
    </source>
</evidence>
<evidence type="ECO:0000256" key="12">
    <source>
        <dbReference type="RuleBase" id="RU004516"/>
    </source>
</evidence>
<evidence type="ECO:0000256" key="4">
    <source>
        <dbReference type="ARBA" id="ARBA00005072"/>
    </source>
</evidence>
<comment type="caution">
    <text evidence="13">The sequence shown here is derived from an EMBL/GenBank/DDBJ whole genome shotgun (WGS) entry which is preliminary data.</text>
</comment>
<dbReference type="InterPro" id="IPR043132">
    <property type="entry name" value="BCAT-like_C"/>
</dbReference>
<comment type="pathway">
    <text evidence="2">Amino-acid biosynthesis; L-isoleucine biosynthesis; L-isoleucine from 2-oxobutanoate: step 4/4.</text>
</comment>
<dbReference type="Gene3D" id="3.20.10.10">
    <property type="entry name" value="D-amino Acid Aminotransferase, subunit A, domain 2"/>
    <property type="match status" value="1"/>
</dbReference>
<dbReference type="AlphaFoldDB" id="S0G1D0"/>
<keyword evidence="7 12" id="KW-0663">Pyridoxal phosphate</keyword>
<dbReference type="InterPro" id="IPR036038">
    <property type="entry name" value="Aminotransferase-like"/>
</dbReference>
<accession>S0G1D0</accession>
<dbReference type="GO" id="GO:0008652">
    <property type="term" value="P:amino acid biosynthetic process"/>
    <property type="evidence" value="ECO:0007669"/>
    <property type="project" value="UniProtKB-ARBA"/>
</dbReference>
<comment type="cofactor">
    <cofactor evidence="1 12">
        <name>pyridoxal 5'-phosphate</name>
        <dbReference type="ChEBI" id="CHEBI:597326"/>
    </cofactor>
</comment>
<evidence type="ECO:0000313" key="14">
    <source>
        <dbReference type="Proteomes" id="UP000014216"/>
    </source>
</evidence>
<keyword evidence="13" id="KW-0032">Aminotransferase</keyword>
<dbReference type="Proteomes" id="UP000014216">
    <property type="component" value="Unassembled WGS sequence"/>
</dbReference>
<name>S0G1D0_9BACT</name>
<comment type="pathway">
    <text evidence="4">Amino-acid biosynthesis; L-leucine biosynthesis; L-leucine from 3-methyl-2-oxobutanoate: step 4/4.</text>
</comment>
<evidence type="ECO:0000256" key="6">
    <source>
        <dbReference type="ARBA" id="ARBA00013053"/>
    </source>
</evidence>
<comment type="catalytic activity">
    <reaction evidence="8">
        <text>L-valine + 2-oxoglutarate = 3-methyl-2-oxobutanoate + L-glutamate</text>
        <dbReference type="Rhea" id="RHEA:24813"/>
        <dbReference type="ChEBI" id="CHEBI:11851"/>
        <dbReference type="ChEBI" id="CHEBI:16810"/>
        <dbReference type="ChEBI" id="CHEBI:29985"/>
        <dbReference type="ChEBI" id="CHEBI:57762"/>
        <dbReference type="EC" id="2.6.1.42"/>
    </reaction>
</comment>
<dbReference type="EMBL" id="APJX01000005">
    <property type="protein sequence ID" value="EMS79259.1"/>
    <property type="molecule type" value="Genomic_DNA"/>
</dbReference>
<protein>
    <recommendedName>
        <fullName evidence="6">branched-chain-amino-acid transaminase</fullName>
        <ecNumber evidence="6">2.6.1.42</ecNumber>
    </recommendedName>
</protein>
<evidence type="ECO:0000256" key="2">
    <source>
        <dbReference type="ARBA" id="ARBA00004824"/>
    </source>
</evidence>
<evidence type="ECO:0000256" key="3">
    <source>
        <dbReference type="ARBA" id="ARBA00004931"/>
    </source>
</evidence>
<evidence type="ECO:0000256" key="5">
    <source>
        <dbReference type="ARBA" id="ARBA00009320"/>
    </source>
</evidence>
<evidence type="ECO:0000313" key="13">
    <source>
        <dbReference type="EMBL" id="EMS79259.1"/>
    </source>
</evidence>
<sequence length="277" mass="30200">MTVYYVDGAFVPAHEAMIPVDDLAILRGIGICDIMRTFHGRPFFVDAHIDRLMDSGIKIGLNLPWTAKNIKQIVFQTLEKNPGLDEANIRIVITGGSSPDFLTPTGRPRLIIMVTPINKLPETWYTQGVKVITLVQERPLAGAKVTAYLPATMAMTRAKAAGAMEVIYIDKNRNAQECTTSNLFAFFGDTLVTPPTDGILKGITRKVILSLAADRFKVSESPIPLEKLLTADEVFITGTNKGVVPVVRIDDSPIGNGRPGSHTQTLMAALADHSKNF</sequence>
<evidence type="ECO:0000256" key="9">
    <source>
        <dbReference type="ARBA" id="ARBA00048798"/>
    </source>
</evidence>
<keyword evidence="13" id="KW-0808">Transferase</keyword>